<dbReference type="EMBL" id="JBBKAM010000002">
    <property type="protein sequence ID" value="MEJ8641320.1"/>
    <property type="molecule type" value="Genomic_DNA"/>
</dbReference>
<proteinExistence type="predicted"/>
<gene>
    <name evidence="2" type="ORF">WKI68_07235</name>
</gene>
<dbReference type="Proteomes" id="UP001382904">
    <property type="component" value="Unassembled WGS sequence"/>
</dbReference>
<evidence type="ECO:0000313" key="2">
    <source>
        <dbReference type="EMBL" id="MEJ8641320.1"/>
    </source>
</evidence>
<reference evidence="2 3" key="1">
    <citation type="submission" date="2024-03" db="EMBL/GenBank/DDBJ databases">
        <title>Novel Streptomyces species of biotechnological and ecological value are a feature of Machair soil.</title>
        <authorList>
            <person name="Prole J.R."/>
            <person name="Goodfellow M."/>
            <person name="Allenby N."/>
            <person name="Ward A.C."/>
        </authorList>
    </citation>
    <scope>NUCLEOTIDE SEQUENCE [LARGE SCALE GENOMIC DNA]</scope>
    <source>
        <strain evidence="2 3">MS1.HAVA.3</strain>
    </source>
</reference>
<protein>
    <submittedName>
        <fullName evidence="2">Uncharacterized protein</fullName>
    </submittedName>
</protein>
<comment type="caution">
    <text evidence="2">The sequence shown here is derived from an EMBL/GenBank/DDBJ whole genome shotgun (WGS) entry which is preliminary data.</text>
</comment>
<name>A0ABU8U0B1_9ACTN</name>
<keyword evidence="3" id="KW-1185">Reference proteome</keyword>
<accession>A0ABU8U0B1</accession>
<sequence>MQETTFAKQAAARVPQPLRPYWEGSDSPIYDRLEREWMRAGRTVPRPVGPPGWHRVDGQDQLGRP</sequence>
<organism evidence="2 3">
    <name type="scientific">Streptomyces caledonius</name>
    <dbReference type="NCBI Taxonomy" id="3134107"/>
    <lineage>
        <taxon>Bacteria</taxon>
        <taxon>Bacillati</taxon>
        <taxon>Actinomycetota</taxon>
        <taxon>Actinomycetes</taxon>
        <taxon>Kitasatosporales</taxon>
        <taxon>Streptomycetaceae</taxon>
        <taxon>Streptomyces</taxon>
    </lineage>
</organism>
<evidence type="ECO:0000256" key="1">
    <source>
        <dbReference type="SAM" id="MobiDB-lite"/>
    </source>
</evidence>
<feature type="region of interest" description="Disordered" evidence="1">
    <location>
        <begin position="42"/>
        <end position="65"/>
    </location>
</feature>
<evidence type="ECO:0000313" key="3">
    <source>
        <dbReference type="Proteomes" id="UP001382904"/>
    </source>
</evidence>
<feature type="region of interest" description="Disordered" evidence="1">
    <location>
        <begin position="1"/>
        <end position="25"/>
    </location>
</feature>